<dbReference type="EMBL" id="FZPC01000018">
    <property type="protein sequence ID" value="SNT24490.1"/>
    <property type="molecule type" value="Genomic_DNA"/>
</dbReference>
<dbReference type="EMBL" id="FNEC01000027">
    <property type="protein sequence ID" value="SDK03930.1"/>
    <property type="molecule type" value="Genomic_DNA"/>
</dbReference>
<dbReference type="PANTHER" id="PTHR35936">
    <property type="entry name" value="MEMBRANE-BOUND LYTIC MUREIN TRANSGLYCOSYLASE F"/>
    <property type="match status" value="1"/>
</dbReference>
<feature type="domain" description="Solute-binding protein family 3/N-terminal" evidence="4">
    <location>
        <begin position="40"/>
        <end position="269"/>
    </location>
</feature>
<evidence type="ECO:0000313" key="7">
    <source>
        <dbReference type="Proteomes" id="UP000198309"/>
    </source>
</evidence>
<dbReference type="CDD" id="cd01004">
    <property type="entry name" value="PBP2_MidA_like"/>
    <property type="match status" value="1"/>
</dbReference>
<keyword evidence="2 3" id="KW-0732">Signal</keyword>
<dbReference type="Gene3D" id="3.40.190.10">
    <property type="entry name" value="Periplasmic binding protein-like II"/>
    <property type="match status" value="2"/>
</dbReference>
<protein>
    <submittedName>
        <fullName evidence="5">Amino acid ABC transporter substrate-binding protein, PAAT family</fullName>
    </submittedName>
</protein>
<evidence type="ECO:0000256" key="3">
    <source>
        <dbReference type="SAM" id="SignalP"/>
    </source>
</evidence>
<reference evidence="6 7" key="2">
    <citation type="submission" date="2017-06" db="EMBL/GenBank/DDBJ databases">
        <authorList>
            <person name="Varghese N."/>
            <person name="Submissions S."/>
        </authorList>
    </citation>
    <scope>NUCLEOTIDE SEQUENCE [LARGE SCALE GENOMIC DNA]</scope>
    <source>
        <strain evidence="6 7">RLD-1</strain>
    </source>
</reference>
<accession>A0A239L2E8</accession>
<reference evidence="5 8" key="1">
    <citation type="submission" date="2016-10" db="EMBL/GenBank/DDBJ databases">
        <authorList>
            <person name="de Groot N.N."/>
        </authorList>
    </citation>
    <scope>NUCLEOTIDE SEQUENCE [LARGE SCALE GENOMIC DNA]</scope>
    <source>
        <strain evidence="5 8">CCM 7361</strain>
    </source>
</reference>
<organism evidence="5 8">
    <name type="scientific">Pseudomonas delhiensis</name>
    <dbReference type="NCBI Taxonomy" id="366289"/>
    <lineage>
        <taxon>Bacteria</taxon>
        <taxon>Pseudomonadati</taxon>
        <taxon>Pseudomonadota</taxon>
        <taxon>Gammaproteobacteria</taxon>
        <taxon>Pseudomonadales</taxon>
        <taxon>Pseudomonadaceae</taxon>
        <taxon>Pseudomonas</taxon>
    </lineage>
</organism>
<dbReference type="SMART" id="SM00062">
    <property type="entry name" value="PBPb"/>
    <property type="match status" value="1"/>
</dbReference>
<evidence type="ECO:0000313" key="5">
    <source>
        <dbReference type="EMBL" id="SDK03930.1"/>
    </source>
</evidence>
<dbReference type="AlphaFoldDB" id="A0A239L2E8"/>
<feature type="chain" id="PRO_5030040910" evidence="3">
    <location>
        <begin position="31"/>
        <end position="281"/>
    </location>
</feature>
<dbReference type="SUPFAM" id="SSF53850">
    <property type="entry name" value="Periplasmic binding protein-like II"/>
    <property type="match status" value="1"/>
</dbReference>
<evidence type="ECO:0000313" key="6">
    <source>
        <dbReference type="EMBL" id="SNT24490.1"/>
    </source>
</evidence>
<evidence type="ECO:0000259" key="4">
    <source>
        <dbReference type="SMART" id="SM00062"/>
    </source>
</evidence>
<evidence type="ECO:0000313" key="8">
    <source>
        <dbReference type="Proteomes" id="UP000199693"/>
    </source>
</evidence>
<dbReference type="Proteomes" id="UP000199693">
    <property type="component" value="Unassembled WGS sequence"/>
</dbReference>
<dbReference type="PANTHER" id="PTHR35936:SF19">
    <property type="entry name" value="AMINO-ACID-BINDING PROTEIN YXEM-RELATED"/>
    <property type="match status" value="1"/>
</dbReference>
<dbReference type="Proteomes" id="UP000198309">
    <property type="component" value="Unassembled WGS sequence"/>
</dbReference>
<evidence type="ECO:0000256" key="1">
    <source>
        <dbReference type="ARBA" id="ARBA00010333"/>
    </source>
</evidence>
<keyword evidence="7" id="KW-1185">Reference proteome</keyword>
<comment type="similarity">
    <text evidence="1">Belongs to the bacterial solute-binding protein 3 family.</text>
</comment>
<name>A0A239L2E8_9PSED</name>
<gene>
    <name evidence="5" type="ORF">SAMN05216189_102752</name>
    <name evidence="6" type="ORF">SAMN06295949_11893</name>
</gene>
<dbReference type="Pfam" id="PF00497">
    <property type="entry name" value="SBP_bac_3"/>
    <property type="match status" value="1"/>
</dbReference>
<dbReference type="RefSeq" id="WP_089392680.1">
    <property type="nucleotide sequence ID" value="NZ_FNEC01000027.1"/>
</dbReference>
<proteinExistence type="inferred from homology"/>
<dbReference type="InterPro" id="IPR001638">
    <property type="entry name" value="Solute-binding_3/MltF_N"/>
</dbReference>
<sequence>MKQRIVGRKAGWLAALAVPGVLALAAPAMAAVTGTLEEGRLSVGSDLTYPPYAYLDQSQPAGFDPEFMKGLGEHLKLQTEFRDTRFANLVMGVNARRFDVVASALYVTPERARQVDFLPYLKSGASLLVRSDDDFRPQRAEDLCGKRVASIKGGSWIPRLLEVSRDYCVAQGKPAIQSREFPTSPEAAQALLAKAVDVQFENAAVARITAEKLQGRLQIASRELIYPVVIGLAVRKGNGELLDGLRQGFEAMKQDGEYQALLQRYNLAEPTAADVAQALGN</sequence>
<feature type="signal peptide" evidence="3">
    <location>
        <begin position="1"/>
        <end position="30"/>
    </location>
</feature>
<evidence type="ECO:0000256" key="2">
    <source>
        <dbReference type="ARBA" id="ARBA00022729"/>
    </source>
</evidence>